<evidence type="ECO:0000259" key="3">
    <source>
        <dbReference type="Pfam" id="PF01613"/>
    </source>
</evidence>
<feature type="domain" description="Flavin reductase like" evidence="3">
    <location>
        <begin position="25"/>
        <end position="131"/>
    </location>
</feature>
<name>A0A1F7F2H9_UNCRA</name>
<keyword evidence="2" id="KW-0472">Membrane</keyword>
<gene>
    <name evidence="4" type="ORF">A2519_14620</name>
</gene>
<dbReference type="EMBL" id="MFYX01000140">
    <property type="protein sequence ID" value="OGK00773.1"/>
    <property type="molecule type" value="Genomic_DNA"/>
</dbReference>
<dbReference type="Pfam" id="PF01613">
    <property type="entry name" value="Flavin_Reduct"/>
    <property type="match status" value="1"/>
</dbReference>
<evidence type="ECO:0000256" key="2">
    <source>
        <dbReference type="SAM" id="Phobius"/>
    </source>
</evidence>
<sequence>MKLKKIAPNDFIVSVSKQWEKDWLLLTAGDFSKDAYNMMTVGWGAFGVIWGMPMAMVLVRPVRHTYTFMEKYDTFTLCSFPVKYRKALSLCGSKSGRDIDKIAASGLTPLASSKIGAPGYAEAELIVECRKMYFDDLAPRRFLTKKAHAMYPKKDYHRMYFGEMVSIKGTSKYYV</sequence>
<organism evidence="4 5">
    <name type="scientific">Candidatus Raymondbacteria bacterium RIFOXYD12_FULL_49_13</name>
    <dbReference type="NCBI Taxonomy" id="1817890"/>
    <lineage>
        <taxon>Bacteria</taxon>
        <taxon>Raymondiibacteriota</taxon>
    </lineage>
</organism>
<evidence type="ECO:0000313" key="5">
    <source>
        <dbReference type="Proteomes" id="UP000179243"/>
    </source>
</evidence>
<dbReference type="AlphaFoldDB" id="A0A1F7F2H9"/>
<dbReference type="PANTHER" id="PTHR43567">
    <property type="entry name" value="FLAVOREDOXIN-RELATED-RELATED"/>
    <property type="match status" value="1"/>
</dbReference>
<dbReference type="GO" id="GO:0016646">
    <property type="term" value="F:oxidoreductase activity, acting on the CH-NH group of donors, NAD or NADP as acceptor"/>
    <property type="evidence" value="ECO:0007669"/>
    <property type="project" value="UniProtKB-ARBA"/>
</dbReference>
<proteinExistence type="inferred from homology"/>
<evidence type="ECO:0000313" key="4">
    <source>
        <dbReference type="EMBL" id="OGK00773.1"/>
    </source>
</evidence>
<protein>
    <recommendedName>
        <fullName evidence="3">Flavin reductase like domain-containing protein</fullName>
    </recommendedName>
</protein>
<dbReference type="InterPro" id="IPR002563">
    <property type="entry name" value="Flavin_Rdtase-like_dom"/>
</dbReference>
<keyword evidence="2" id="KW-1133">Transmembrane helix</keyword>
<keyword evidence="2" id="KW-0812">Transmembrane</keyword>
<dbReference type="Gene3D" id="2.30.110.10">
    <property type="entry name" value="Electron Transport, Fmn-binding Protein, Chain A"/>
    <property type="match status" value="1"/>
</dbReference>
<dbReference type="Proteomes" id="UP000179243">
    <property type="component" value="Unassembled WGS sequence"/>
</dbReference>
<dbReference type="GO" id="GO:0010181">
    <property type="term" value="F:FMN binding"/>
    <property type="evidence" value="ECO:0007669"/>
    <property type="project" value="InterPro"/>
</dbReference>
<dbReference type="InterPro" id="IPR052174">
    <property type="entry name" value="Flavoredoxin"/>
</dbReference>
<dbReference type="SUPFAM" id="SSF50475">
    <property type="entry name" value="FMN-binding split barrel"/>
    <property type="match status" value="1"/>
</dbReference>
<comment type="similarity">
    <text evidence="1">Belongs to the flavoredoxin family.</text>
</comment>
<accession>A0A1F7F2H9</accession>
<reference evidence="4 5" key="1">
    <citation type="journal article" date="2016" name="Nat. Commun.">
        <title>Thousands of microbial genomes shed light on interconnected biogeochemical processes in an aquifer system.</title>
        <authorList>
            <person name="Anantharaman K."/>
            <person name="Brown C.T."/>
            <person name="Hug L.A."/>
            <person name="Sharon I."/>
            <person name="Castelle C.J."/>
            <person name="Probst A.J."/>
            <person name="Thomas B.C."/>
            <person name="Singh A."/>
            <person name="Wilkins M.J."/>
            <person name="Karaoz U."/>
            <person name="Brodie E.L."/>
            <person name="Williams K.H."/>
            <person name="Hubbard S.S."/>
            <person name="Banfield J.F."/>
        </authorList>
    </citation>
    <scope>NUCLEOTIDE SEQUENCE [LARGE SCALE GENOMIC DNA]</scope>
</reference>
<dbReference type="InterPro" id="IPR012349">
    <property type="entry name" value="Split_barrel_FMN-bd"/>
</dbReference>
<dbReference type="PANTHER" id="PTHR43567:SF5">
    <property type="entry name" value="HYPOTHETICAL CYTOSOLIC PROTEIN"/>
    <property type="match status" value="1"/>
</dbReference>
<feature type="transmembrane region" description="Helical" evidence="2">
    <location>
        <begin position="41"/>
        <end position="59"/>
    </location>
</feature>
<evidence type="ECO:0000256" key="1">
    <source>
        <dbReference type="ARBA" id="ARBA00038054"/>
    </source>
</evidence>
<comment type="caution">
    <text evidence="4">The sequence shown here is derived from an EMBL/GenBank/DDBJ whole genome shotgun (WGS) entry which is preliminary data.</text>
</comment>